<gene>
    <name evidence="2" type="ORF">LQ327_14330</name>
</gene>
<keyword evidence="3" id="KW-1185">Reference proteome</keyword>
<evidence type="ECO:0000313" key="2">
    <source>
        <dbReference type="EMBL" id="MCD2194547.1"/>
    </source>
</evidence>
<evidence type="ECO:0000256" key="1">
    <source>
        <dbReference type="SAM" id="Phobius"/>
    </source>
</evidence>
<proteinExistence type="predicted"/>
<keyword evidence="1" id="KW-0472">Membrane</keyword>
<name>A0ABS8P8D5_9PSEU</name>
<dbReference type="EMBL" id="JAJNDB010000002">
    <property type="protein sequence ID" value="MCD2194547.1"/>
    <property type="molecule type" value="Genomic_DNA"/>
</dbReference>
<accession>A0ABS8P8D5</accession>
<dbReference type="Proteomes" id="UP001199469">
    <property type="component" value="Unassembled WGS sequence"/>
</dbReference>
<protein>
    <recommendedName>
        <fullName evidence="4">Interferon-induced transmembrane protein</fullName>
    </recommendedName>
</protein>
<evidence type="ECO:0008006" key="4">
    <source>
        <dbReference type="Google" id="ProtNLM"/>
    </source>
</evidence>
<sequence>MTTAAQPQRPSQSVPAVTVEPVALEPAVTPAAVVEPELGPLVVPESELDLRPAVTEPPSARSLRATKDVNGIYHSNAGRSLMWVTFWFVLAAWVVLLGGIAYAGFTN</sequence>
<keyword evidence="1" id="KW-1133">Transmembrane helix</keyword>
<organism evidence="2 3">
    <name type="scientific">Actinomycetospora endophytica</name>
    <dbReference type="NCBI Taxonomy" id="2291215"/>
    <lineage>
        <taxon>Bacteria</taxon>
        <taxon>Bacillati</taxon>
        <taxon>Actinomycetota</taxon>
        <taxon>Actinomycetes</taxon>
        <taxon>Pseudonocardiales</taxon>
        <taxon>Pseudonocardiaceae</taxon>
        <taxon>Actinomycetospora</taxon>
    </lineage>
</organism>
<feature type="transmembrane region" description="Helical" evidence="1">
    <location>
        <begin position="81"/>
        <end position="105"/>
    </location>
</feature>
<keyword evidence="1" id="KW-0812">Transmembrane</keyword>
<evidence type="ECO:0000313" key="3">
    <source>
        <dbReference type="Proteomes" id="UP001199469"/>
    </source>
</evidence>
<reference evidence="2 3" key="1">
    <citation type="submission" date="2021-11" db="EMBL/GenBank/DDBJ databases">
        <title>Draft genome sequence of Actinomycetospora sp. SF1 isolated from the rhizosphere soil.</title>
        <authorList>
            <person name="Duangmal K."/>
            <person name="Chantavorakit T."/>
        </authorList>
    </citation>
    <scope>NUCLEOTIDE SEQUENCE [LARGE SCALE GENOMIC DNA]</scope>
    <source>
        <strain evidence="2 3">TBRC 5722</strain>
    </source>
</reference>
<dbReference type="RefSeq" id="WP_230734609.1">
    <property type="nucleotide sequence ID" value="NZ_JAJNDB010000002.1"/>
</dbReference>
<comment type="caution">
    <text evidence="2">The sequence shown here is derived from an EMBL/GenBank/DDBJ whole genome shotgun (WGS) entry which is preliminary data.</text>
</comment>